<proteinExistence type="predicted"/>
<evidence type="ECO:0000313" key="2">
    <source>
        <dbReference type="Proteomes" id="UP000554482"/>
    </source>
</evidence>
<dbReference type="Proteomes" id="UP000554482">
    <property type="component" value="Unassembled WGS sequence"/>
</dbReference>
<dbReference type="PANTHER" id="PTHR35218:SF9">
    <property type="entry name" value="ENDONUCLEASE_EXONUCLEASE_PHOSPHATASE DOMAIN-CONTAINING PROTEIN"/>
    <property type="match status" value="1"/>
</dbReference>
<dbReference type="InterPro" id="IPR036691">
    <property type="entry name" value="Endo/exonu/phosph_ase_sf"/>
</dbReference>
<accession>A0A7J6X1D2</accession>
<dbReference type="EMBL" id="JABWDY010006633">
    <property type="protein sequence ID" value="KAF5203546.1"/>
    <property type="molecule type" value="Genomic_DNA"/>
</dbReference>
<organism evidence="1 2">
    <name type="scientific">Thalictrum thalictroides</name>
    <name type="common">Rue-anemone</name>
    <name type="synonym">Anemone thalictroides</name>
    <dbReference type="NCBI Taxonomy" id="46969"/>
    <lineage>
        <taxon>Eukaryota</taxon>
        <taxon>Viridiplantae</taxon>
        <taxon>Streptophyta</taxon>
        <taxon>Embryophyta</taxon>
        <taxon>Tracheophyta</taxon>
        <taxon>Spermatophyta</taxon>
        <taxon>Magnoliopsida</taxon>
        <taxon>Ranunculales</taxon>
        <taxon>Ranunculaceae</taxon>
        <taxon>Thalictroideae</taxon>
        <taxon>Thalictrum</taxon>
    </lineage>
</organism>
<dbReference type="PANTHER" id="PTHR35218">
    <property type="entry name" value="RNASE H DOMAIN-CONTAINING PROTEIN"/>
    <property type="match status" value="1"/>
</dbReference>
<name>A0A7J6X1D2_THATH</name>
<dbReference type="SUPFAM" id="SSF56219">
    <property type="entry name" value="DNase I-like"/>
    <property type="match status" value="1"/>
</dbReference>
<keyword evidence="2" id="KW-1185">Reference proteome</keyword>
<reference evidence="1 2" key="1">
    <citation type="submission" date="2020-06" db="EMBL/GenBank/DDBJ databases">
        <title>Transcriptomic and genomic resources for Thalictrum thalictroides and T. hernandezii: Facilitating candidate gene discovery in an emerging model plant lineage.</title>
        <authorList>
            <person name="Arias T."/>
            <person name="Riano-Pachon D.M."/>
            <person name="Di Stilio V.S."/>
        </authorList>
    </citation>
    <scope>NUCLEOTIDE SEQUENCE [LARGE SCALE GENOMIC DNA]</scope>
    <source>
        <strain evidence="2">cv. WT478/WT964</strain>
        <tissue evidence="1">Leaves</tissue>
    </source>
</reference>
<dbReference type="OrthoDB" id="786811at2759"/>
<dbReference type="AlphaFoldDB" id="A0A7J6X1D2"/>
<evidence type="ECO:0008006" key="3">
    <source>
        <dbReference type="Google" id="ProtNLM"/>
    </source>
</evidence>
<dbReference type="Gene3D" id="3.60.10.10">
    <property type="entry name" value="Endonuclease/exonuclease/phosphatase"/>
    <property type="match status" value="1"/>
</dbReference>
<evidence type="ECO:0000313" key="1">
    <source>
        <dbReference type="EMBL" id="KAF5203546.1"/>
    </source>
</evidence>
<sequence>MLAFVETKLIGGNSNSIIHGLGNNWNFCHNGDGNNRARIIVFWDTSLLNVQILIKYKQVVHLEVTDLDLNVNYYLTCIYGSNAYQERKELWALIKNWSTNIAKPWALFGDFNACKELSEKEGGTLLSEDINRRTLKKLDRCVVNDEWVAAFDQSFANFIPQLVSDHSAIIVNWKKACLPSSVKPFKFFNHWTSHVEFASLVEQAWAERVIGNPMMRVTSKLKILKNKLKPW</sequence>
<protein>
    <recommendedName>
        <fullName evidence="3">Dnase i-like superfamily protein</fullName>
    </recommendedName>
</protein>
<feature type="non-terminal residue" evidence="1">
    <location>
        <position position="1"/>
    </location>
</feature>
<gene>
    <name evidence="1" type="ORF">FRX31_006868</name>
</gene>
<comment type="caution">
    <text evidence="1">The sequence shown here is derived from an EMBL/GenBank/DDBJ whole genome shotgun (WGS) entry which is preliminary data.</text>
</comment>